<keyword evidence="2" id="KW-0560">Oxidoreductase</keyword>
<organism evidence="2 3">
    <name type="scientific">Desulfofustis glycolicus DSM 9705</name>
    <dbReference type="NCBI Taxonomy" id="1121409"/>
    <lineage>
        <taxon>Bacteria</taxon>
        <taxon>Pseudomonadati</taxon>
        <taxon>Thermodesulfobacteriota</taxon>
        <taxon>Desulfobulbia</taxon>
        <taxon>Desulfobulbales</taxon>
        <taxon>Desulfocapsaceae</taxon>
        <taxon>Desulfofustis</taxon>
    </lineage>
</organism>
<dbReference type="PANTHER" id="PTHR21366">
    <property type="entry name" value="GLYOXALASE FAMILY PROTEIN"/>
    <property type="match status" value="1"/>
</dbReference>
<name>A0A1M5YIL8_9BACT</name>
<dbReference type="STRING" id="1121409.SAMN02745124_04083"/>
<dbReference type="InterPro" id="IPR037523">
    <property type="entry name" value="VOC_core"/>
</dbReference>
<dbReference type="GO" id="GO:0051213">
    <property type="term" value="F:dioxygenase activity"/>
    <property type="evidence" value="ECO:0007669"/>
    <property type="project" value="UniProtKB-KW"/>
</dbReference>
<dbReference type="Pfam" id="PF00903">
    <property type="entry name" value="Glyoxalase"/>
    <property type="match status" value="1"/>
</dbReference>
<keyword evidence="3" id="KW-1185">Reference proteome</keyword>
<protein>
    <submittedName>
        <fullName evidence="2">Catechol 2,3-dioxygenase</fullName>
    </submittedName>
</protein>
<dbReference type="AlphaFoldDB" id="A0A1M5YIL8"/>
<dbReference type="Gene3D" id="3.10.180.10">
    <property type="entry name" value="2,3-Dihydroxybiphenyl 1,2-Dioxygenase, domain 1"/>
    <property type="match status" value="1"/>
</dbReference>
<keyword evidence="2" id="KW-0223">Dioxygenase</keyword>
<sequence>MNFKMDHIVINTADIARSLHFYTDILGLAGERVAEFDNHQVPFPSVRITQDTIVDIFPKRLWEKTSPEQVCRPNLNHFCLSTSESNWQALQEKLKENNIPIDDGPVKRWGAHGTGVSIYFRDPDENVIEVRYYESEEADRPCMLNS</sequence>
<dbReference type="SUPFAM" id="SSF54593">
    <property type="entry name" value="Glyoxalase/Bleomycin resistance protein/Dihydroxybiphenyl dioxygenase"/>
    <property type="match status" value="1"/>
</dbReference>
<accession>A0A1M5YIL8</accession>
<reference evidence="2 3" key="1">
    <citation type="submission" date="2016-11" db="EMBL/GenBank/DDBJ databases">
        <authorList>
            <person name="Jaros S."/>
            <person name="Januszkiewicz K."/>
            <person name="Wedrychowicz H."/>
        </authorList>
    </citation>
    <scope>NUCLEOTIDE SEQUENCE [LARGE SCALE GENOMIC DNA]</scope>
    <source>
        <strain evidence="2 3">DSM 9705</strain>
    </source>
</reference>
<dbReference type="EMBL" id="FQXS01000039">
    <property type="protein sequence ID" value="SHI11901.1"/>
    <property type="molecule type" value="Genomic_DNA"/>
</dbReference>
<dbReference type="PROSITE" id="PS51819">
    <property type="entry name" value="VOC"/>
    <property type="match status" value="1"/>
</dbReference>
<evidence type="ECO:0000259" key="1">
    <source>
        <dbReference type="PROSITE" id="PS51819"/>
    </source>
</evidence>
<dbReference type="OrthoDB" id="9812656at2"/>
<dbReference type="PANTHER" id="PTHR21366:SF14">
    <property type="entry name" value="GLYOXALASE DOMAIN-CONTAINING PROTEIN 5"/>
    <property type="match status" value="1"/>
</dbReference>
<feature type="domain" description="VOC" evidence="1">
    <location>
        <begin position="4"/>
        <end position="133"/>
    </location>
</feature>
<dbReference type="RefSeq" id="WP_073379038.1">
    <property type="nucleotide sequence ID" value="NZ_FQXS01000039.1"/>
</dbReference>
<proteinExistence type="predicted"/>
<dbReference type="Proteomes" id="UP000184139">
    <property type="component" value="Unassembled WGS sequence"/>
</dbReference>
<evidence type="ECO:0000313" key="2">
    <source>
        <dbReference type="EMBL" id="SHI11901.1"/>
    </source>
</evidence>
<dbReference type="InterPro" id="IPR004360">
    <property type="entry name" value="Glyas_Fos-R_dOase_dom"/>
</dbReference>
<evidence type="ECO:0000313" key="3">
    <source>
        <dbReference type="Proteomes" id="UP000184139"/>
    </source>
</evidence>
<dbReference type="InterPro" id="IPR029068">
    <property type="entry name" value="Glyas_Bleomycin-R_OHBP_Dase"/>
</dbReference>
<gene>
    <name evidence="2" type="ORF">SAMN02745124_04083</name>
</gene>
<dbReference type="InterPro" id="IPR050383">
    <property type="entry name" value="GlyoxalaseI/FosfomycinResist"/>
</dbReference>